<feature type="active site" evidence="3">
    <location>
        <position position="169"/>
    </location>
</feature>
<keyword evidence="1" id="KW-0560">Oxidoreductase</keyword>
<dbReference type="InterPro" id="IPR006115">
    <property type="entry name" value="6PGDH_NADP-bd"/>
</dbReference>
<name>A0A158I692_CABCO</name>
<evidence type="ECO:0000259" key="4">
    <source>
        <dbReference type="Pfam" id="PF03446"/>
    </source>
</evidence>
<gene>
    <name evidence="6" type="ORF">AWB70_04244</name>
</gene>
<protein>
    <submittedName>
        <fullName evidence="6">3-hydroxyisobutyrate dehydrogenase</fullName>
    </submittedName>
</protein>
<dbReference type="Gene3D" id="3.40.50.720">
    <property type="entry name" value="NAD(P)-binding Rossmann-like Domain"/>
    <property type="match status" value="1"/>
</dbReference>
<dbReference type="InterPro" id="IPR008927">
    <property type="entry name" value="6-PGluconate_DH-like_C_sf"/>
</dbReference>
<proteinExistence type="predicted"/>
<evidence type="ECO:0000256" key="3">
    <source>
        <dbReference type="PIRSR" id="PIRSR000103-1"/>
    </source>
</evidence>
<keyword evidence="2" id="KW-0520">NAD</keyword>
<evidence type="ECO:0000256" key="1">
    <source>
        <dbReference type="ARBA" id="ARBA00023002"/>
    </source>
</evidence>
<dbReference type="GO" id="GO:0051287">
    <property type="term" value="F:NAD binding"/>
    <property type="evidence" value="ECO:0007669"/>
    <property type="project" value="InterPro"/>
</dbReference>
<organism evidence="6 7">
    <name type="scientific">Caballeronia cordobensis</name>
    <name type="common">Burkholderia cordobensis</name>
    <dbReference type="NCBI Taxonomy" id="1353886"/>
    <lineage>
        <taxon>Bacteria</taxon>
        <taxon>Pseudomonadati</taxon>
        <taxon>Pseudomonadota</taxon>
        <taxon>Betaproteobacteria</taxon>
        <taxon>Burkholderiales</taxon>
        <taxon>Burkholderiaceae</taxon>
        <taxon>Caballeronia</taxon>
    </lineage>
</organism>
<dbReference type="PANTHER" id="PTHR43060:SF15">
    <property type="entry name" value="3-HYDROXYISOBUTYRATE DEHYDROGENASE-LIKE 1, MITOCHONDRIAL-RELATED"/>
    <property type="match status" value="1"/>
</dbReference>
<dbReference type="Pfam" id="PF03446">
    <property type="entry name" value="NAD_binding_2"/>
    <property type="match status" value="1"/>
</dbReference>
<dbReference type="InterPro" id="IPR013328">
    <property type="entry name" value="6PGD_dom2"/>
</dbReference>
<dbReference type="GO" id="GO:0016491">
    <property type="term" value="F:oxidoreductase activity"/>
    <property type="evidence" value="ECO:0007669"/>
    <property type="project" value="UniProtKB-KW"/>
</dbReference>
<reference evidence="7" key="1">
    <citation type="submission" date="2016-01" db="EMBL/GenBank/DDBJ databases">
        <authorList>
            <person name="Peeters C."/>
        </authorList>
    </citation>
    <scope>NUCLEOTIDE SEQUENCE [LARGE SCALE GENOMIC DNA]</scope>
</reference>
<evidence type="ECO:0000313" key="7">
    <source>
        <dbReference type="Proteomes" id="UP000054740"/>
    </source>
</evidence>
<dbReference type="Pfam" id="PF14833">
    <property type="entry name" value="NAD_binding_11"/>
    <property type="match status" value="1"/>
</dbReference>
<dbReference type="Proteomes" id="UP000054740">
    <property type="component" value="Unassembled WGS sequence"/>
</dbReference>
<sequence length="291" mass="30641">MKTVGMIGLGQLGLPVASNLVQAGARVLGVARGSMQEFRNIGGFAIADPATLLREADIVLLCLPGEKAQLEVLDGEHGLLQAGVRGKIVVELGTYGLAFKLEMEQRLRDAGLDLLECEVSGSPPMVLQKKAALFVGGSKDLYARCKDVLDLIAPTQFHLGPIGAALSMKLIANALLAVHTLAAAEAMNLGVRAGIDPHVLVEAIGKSAGASTMFNIRAPMMADRRFEPAPGPFTALEKYLHLASEMAGETGSAMPLFSAAAPYFRRAVDQGIGQKDISAVITLLEQESRNA</sequence>
<dbReference type="SUPFAM" id="SSF48179">
    <property type="entry name" value="6-phosphogluconate dehydrogenase C-terminal domain-like"/>
    <property type="match status" value="1"/>
</dbReference>
<evidence type="ECO:0000256" key="2">
    <source>
        <dbReference type="ARBA" id="ARBA00023027"/>
    </source>
</evidence>
<dbReference type="Gene3D" id="1.10.1040.10">
    <property type="entry name" value="N-(1-d-carboxylethyl)-l-norvaline Dehydrogenase, domain 2"/>
    <property type="match status" value="1"/>
</dbReference>
<dbReference type="InterPro" id="IPR015815">
    <property type="entry name" value="HIBADH-related"/>
</dbReference>
<keyword evidence="7" id="KW-1185">Reference proteome</keyword>
<dbReference type="PIRSF" id="PIRSF000103">
    <property type="entry name" value="HIBADH"/>
    <property type="match status" value="1"/>
</dbReference>
<dbReference type="InterPro" id="IPR029154">
    <property type="entry name" value="HIBADH-like_NADP-bd"/>
</dbReference>
<dbReference type="AlphaFoldDB" id="A0A158I692"/>
<feature type="domain" description="3-hydroxyisobutyrate dehydrogenase-like NAD-binding" evidence="5">
    <location>
        <begin position="163"/>
        <end position="284"/>
    </location>
</feature>
<evidence type="ECO:0000259" key="5">
    <source>
        <dbReference type="Pfam" id="PF14833"/>
    </source>
</evidence>
<dbReference type="GO" id="GO:0050661">
    <property type="term" value="F:NADP binding"/>
    <property type="evidence" value="ECO:0007669"/>
    <property type="project" value="InterPro"/>
</dbReference>
<dbReference type="SUPFAM" id="SSF51735">
    <property type="entry name" value="NAD(P)-binding Rossmann-fold domains"/>
    <property type="match status" value="1"/>
</dbReference>
<feature type="domain" description="6-phosphogluconate dehydrogenase NADP-binding" evidence="4">
    <location>
        <begin position="3"/>
        <end position="160"/>
    </location>
</feature>
<accession>A0A158I692</accession>
<dbReference type="PANTHER" id="PTHR43060">
    <property type="entry name" value="3-HYDROXYISOBUTYRATE DEHYDROGENASE-LIKE 1, MITOCHONDRIAL-RELATED"/>
    <property type="match status" value="1"/>
</dbReference>
<evidence type="ECO:0000313" key="6">
    <source>
        <dbReference type="EMBL" id="SAL51769.1"/>
    </source>
</evidence>
<dbReference type="InterPro" id="IPR036291">
    <property type="entry name" value="NAD(P)-bd_dom_sf"/>
</dbReference>
<dbReference type="EMBL" id="FCNY02000010">
    <property type="protein sequence ID" value="SAL51769.1"/>
    <property type="molecule type" value="Genomic_DNA"/>
</dbReference>